<dbReference type="EMBL" id="DF970153">
    <property type="protein sequence ID" value="GAP65181.1"/>
    <property type="molecule type" value="Genomic_DNA"/>
</dbReference>
<reference evidence="2" key="2">
    <citation type="submission" date="2015-08" db="EMBL/GenBank/DDBJ databases">
        <title>Complete DNA Sequence of Pseudomonas syringae pv. actinidiae, the Causal Agent of Kiwifruit Canker Disease.</title>
        <authorList>
            <person name="Rikkerink E.H.A."/>
            <person name="Fineran P.C."/>
        </authorList>
    </citation>
    <scope>NUCLEOTIDE SEQUENCE</scope>
    <source>
        <strain evidence="2">SkMP5</strain>
    </source>
</reference>
<reference evidence="1" key="1">
    <citation type="submission" date="2015-03" db="EMBL/GenBank/DDBJ databases">
        <title>Draft genome sequence of Mizugakiibacter sediminis skMP5.</title>
        <authorList>
            <person name="Watanabe T."/>
            <person name="Kojima H."/>
            <person name="Fukui M."/>
        </authorList>
    </citation>
    <scope>NUCLEOTIDE SEQUENCE</scope>
    <source>
        <strain evidence="1">SkMP5</strain>
    </source>
</reference>
<dbReference type="AlphaFoldDB" id="A0A0K8QKJ6"/>
<proteinExistence type="predicted"/>
<dbReference type="Proteomes" id="UP000253740">
    <property type="component" value="Unassembled WGS sequence"/>
</dbReference>
<dbReference type="HOGENOM" id="CLU_2024085_0_0_6"/>
<organism evidence="2">
    <name type="scientific">Mizugakiibacter sediminis</name>
    <dbReference type="NCBI Taxonomy" id="1475481"/>
    <lineage>
        <taxon>Bacteria</taxon>
        <taxon>Pseudomonadati</taxon>
        <taxon>Pseudomonadota</taxon>
        <taxon>Gammaproteobacteria</taxon>
        <taxon>Lysobacterales</taxon>
        <taxon>Rhodanobacteraceae</taxon>
        <taxon>Mizugakiibacter</taxon>
    </lineage>
</organism>
<sequence>MSGAMHQGGWLVAHSARLASVVIATLLLVLASISPAAAQSVSGADELRQLVPRDDARHVADDDLFGGRFDPYTGAVEFTQTDASLAGSSALPVQITRTFRVGDPRPISRTSAGEFNNELRHA</sequence>
<evidence type="ECO:0000313" key="2">
    <source>
        <dbReference type="EMBL" id="GAP65181.1"/>
    </source>
</evidence>
<evidence type="ECO:0000313" key="1">
    <source>
        <dbReference type="EMBL" id="GAN45705.1"/>
    </source>
</evidence>
<keyword evidence="3" id="KW-1185">Reference proteome</keyword>
<accession>A0A0K8QKJ6</accession>
<name>A0A0K8QKJ6_9GAMM</name>
<dbReference type="EMBL" id="DF952382">
    <property type="protein sequence ID" value="GAN45705.1"/>
    <property type="molecule type" value="Genomic_DNA"/>
</dbReference>
<gene>
    <name evidence="1" type="ORF">MBSD_2256</name>
    <name evidence="2" type="ORF">MBSD_n0470</name>
</gene>
<protein>
    <submittedName>
        <fullName evidence="2">YD repeat protein</fullName>
    </submittedName>
</protein>
<evidence type="ECO:0000313" key="3">
    <source>
        <dbReference type="Proteomes" id="UP000253740"/>
    </source>
</evidence>